<dbReference type="InterPro" id="IPR005000">
    <property type="entry name" value="Aldolase/citrate-lyase_domain"/>
</dbReference>
<accession>A0A559K7D9</accession>
<keyword evidence="3" id="KW-0456">Lyase</keyword>
<dbReference type="OrthoDB" id="86160at2"/>
<comment type="similarity">
    <text evidence="1">Belongs to the HpcH/HpaI aldolase family.</text>
</comment>
<comment type="caution">
    <text evidence="5">The sequence shown here is derived from an EMBL/GenBank/DDBJ whole genome shotgun (WGS) entry which is preliminary data.</text>
</comment>
<dbReference type="GO" id="GO:0016832">
    <property type="term" value="F:aldehyde-lyase activity"/>
    <property type="evidence" value="ECO:0007669"/>
    <property type="project" value="TreeGrafter"/>
</dbReference>
<dbReference type="InterPro" id="IPR050251">
    <property type="entry name" value="HpcH-HpaI_aldolase"/>
</dbReference>
<sequence length="276" mass="30319">MSQRYTMRPSRVMRKLRSGQTAIALKLNLADPRIAEMAARFSGVDCLWTDMEHVPNDYAVIERQIWAAKAYDVDVLVRVPRGSYSDLTRPLEMDAAGIMIPHIMSLSDARQVIHYTKFHPVGRRPLDGGNADGAYCNLDLTDYMHQANEQRFNVLQIEDPEPLSELEDIIAEPGLDLIFFGPGDFSQGIGAPGEWNHPLIKETRETIARLAQKHGKYAGTVGSTANLDELKAMGYRFVSVGADVVGFGQYLSGIAKGISSGTETPAADSIYGSAKS</sequence>
<organism evidence="5 6">
    <name type="scientific">Paenibacillus cremeus</name>
    <dbReference type="NCBI Taxonomy" id="2163881"/>
    <lineage>
        <taxon>Bacteria</taxon>
        <taxon>Bacillati</taxon>
        <taxon>Bacillota</taxon>
        <taxon>Bacilli</taxon>
        <taxon>Bacillales</taxon>
        <taxon>Paenibacillaceae</taxon>
        <taxon>Paenibacillus</taxon>
    </lineage>
</organism>
<evidence type="ECO:0000256" key="2">
    <source>
        <dbReference type="ARBA" id="ARBA00022723"/>
    </source>
</evidence>
<feature type="domain" description="HpcH/HpaI aldolase/citrate lyase" evidence="4">
    <location>
        <begin position="27"/>
        <end position="244"/>
    </location>
</feature>
<evidence type="ECO:0000313" key="5">
    <source>
        <dbReference type="EMBL" id="TVY08050.1"/>
    </source>
</evidence>
<dbReference type="GO" id="GO:0046872">
    <property type="term" value="F:metal ion binding"/>
    <property type="evidence" value="ECO:0007669"/>
    <property type="project" value="UniProtKB-KW"/>
</dbReference>
<proteinExistence type="inferred from homology"/>
<evidence type="ECO:0000313" key="6">
    <source>
        <dbReference type="Proteomes" id="UP000317036"/>
    </source>
</evidence>
<dbReference type="RefSeq" id="WP_144850509.1">
    <property type="nucleotide sequence ID" value="NZ_VNJI01000028.1"/>
</dbReference>
<dbReference type="PANTHER" id="PTHR30502:SF0">
    <property type="entry name" value="PHOSPHOENOLPYRUVATE CARBOXYLASE FAMILY PROTEIN"/>
    <property type="match status" value="1"/>
</dbReference>
<reference evidence="5 6" key="1">
    <citation type="submission" date="2019-07" db="EMBL/GenBank/DDBJ databases">
        <authorList>
            <person name="Kim J."/>
        </authorList>
    </citation>
    <scope>NUCLEOTIDE SEQUENCE [LARGE SCALE GENOMIC DNA]</scope>
    <source>
        <strain evidence="5 6">JC52</strain>
    </source>
</reference>
<dbReference type="AlphaFoldDB" id="A0A559K7D9"/>
<dbReference type="Proteomes" id="UP000317036">
    <property type="component" value="Unassembled WGS sequence"/>
</dbReference>
<dbReference type="EMBL" id="VNJI01000028">
    <property type="protein sequence ID" value="TVY08050.1"/>
    <property type="molecule type" value="Genomic_DNA"/>
</dbReference>
<name>A0A559K7D9_9BACL</name>
<dbReference type="SUPFAM" id="SSF51621">
    <property type="entry name" value="Phosphoenolpyruvate/pyruvate domain"/>
    <property type="match status" value="1"/>
</dbReference>
<dbReference type="Gene3D" id="3.20.20.60">
    <property type="entry name" value="Phosphoenolpyruvate-binding domains"/>
    <property type="match status" value="1"/>
</dbReference>
<protein>
    <submittedName>
        <fullName evidence="5">Aldolase</fullName>
    </submittedName>
</protein>
<dbReference type="PANTHER" id="PTHR30502">
    <property type="entry name" value="2-KETO-3-DEOXY-L-RHAMNONATE ALDOLASE"/>
    <property type="match status" value="1"/>
</dbReference>
<dbReference type="GO" id="GO:0005737">
    <property type="term" value="C:cytoplasm"/>
    <property type="evidence" value="ECO:0007669"/>
    <property type="project" value="TreeGrafter"/>
</dbReference>
<dbReference type="InterPro" id="IPR040442">
    <property type="entry name" value="Pyrv_kinase-like_dom_sf"/>
</dbReference>
<keyword evidence="6" id="KW-1185">Reference proteome</keyword>
<evidence type="ECO:0000256" key="3">
    <source>
        <dbReference type="ARBA" id="ARBA00023239"/>
    </source>
</evidence>
<evidence type="ECO:0000259" key="4">
    <source>
        <dbReference type="Pfam" id="PF03328"/>
    </source>
</evidence>
<gene>
    <name evidence="5" type="ORF">FPZ49_20850</name>
</gene>
<evidence type="ECO:0000256" key="1">
    <source>
        <dbReference type="ARBA" id="ARBA00005568"/>
    </source>
</evidence>
<dbReference type="Pfam" id="PF03328">
    <property type="entry name" value="HpcH_HpaI"/>
    <property type="match status" value="1"/>
</dbReference>
<keyword evidence="2" id="KW-0479">Metal-binding</keyword>
<dbReference type="InterPro" id="IPR015813">
    <property type="entry name" value="Pyrv/PenolPyrv_kinase-like_dom"/>
</dbReference>